<dbReference type="GO" id="GO:0005509">
    <property type="term" value="F:calcium ion binding"/>
    <property type="evidence" value="ECO:0007669"/>
    <property type="project" value="InterPro"/>
</dbReference>
<evidence type="ECO:0000313" key="5">
    <source>
        <dbReference type="EMBL" id="NML39069.1"/>
    </source>
</evidence>
<keyword evidence="1" id="KW-0677">Repeat</keyword>
<feature type="chain" id="PRO_5032575522" evidence="2">
    <location>
        <begin position="22"/>
        <end position="2255"/>
    </location>
</feature>
<dbReference type="Pfam" id="PF00041">
    <property type="entry name" value="fn3"/>
    <property type="match status" value="3"/>
</dbReference>
<feature type="domain" description="PA14" evidence="4">
    <location>
        <begin position="880"/>
        <end position="1023"/>
    </location>
</feature>
<dbReference type="Gene3D" id="3.40.50.1820">
    <property type="entry name" value="alpha/beta hydrolase"/>
    <property type="match status" value="1"/>
</dbReference>
<feature type="domain" description="Fibronectin type-III" evidence="3">
    <location>
        <begin position="1042"/>
        <end position="1139"/>
    </location>
</feature>
<evidence type="ECO:0000259" key="4">
    <source>
        <dbReference type="PROSITE" id="PS51820"/>
    </source>
</evidence>
<protein>
    <submittedName>
        <fullName evidence="5">Uncharacterized protein</fullName>
    </submittedName>
</protein>
<evidence type="ECO:0000256" key="2">
    <source>
        <dbReference type="SAM" id="SignalP"/>
    </source>
</evidence>
<organism evidence="5 6">
    <name type="scientific">Chitinophaga fulva</name>
    <dbReference type="NCBI Taxonomy" id="2728842"/>
    <lineage>
        <taxon>Bacteria</taxon>
        <taxon>Pseudomonadati</taxon>
        <taxon>Bacteroidota</taxon>
        <taxon>Chitinophagia</taxon>
        <taxon>Chitinophagales</taxon>
        <taxon>Chitinophagaceae</taxon>
        <taxon>Chitinophaga</taxon>
    </lineage>
</organism>
<dbReference type="PANTHER" id="PTHR13817:SF166">
    <property type="entry name" value="NEURONAL IGCAM-RELATED"/>
    <property type="match status" value="1"/>
</dbReference>
<dbReference type="Pfam" id="PF05345">
    <property type="entry name" value="He_PIG"/>
    <property type="match status" value="1"/>
</dbReference>
<keyword evidence="6" id="KW-1185">Reference proteome</keyword>
<dbReference type="InterPro" id="IPR050964">
    <property type="entry name" value="Striated_Muscle_Regulatory"/>
</dbReference>
<dbReference type="PANTHER" id="PTHR13817">
    <property type="entry name" value="TITIN"/>
    <property type="match status" value="1"/>
</dbReference>
<dbReference type="SMART" id="SM00060">
    <property type="entry name" value="FN3"/>
    <property type="match status" value="6"/>
</dbReference>
<dbReference type="SUPFAM" id="SSF49265">
    <property type="entry name" value="Fibronectin type III"/>
    <property type="match status" value="4"/>
</dbReference>
<feature type="domain" description="Fibronectin type-III" evidence="3">
    <location>
        <begin position="798"/>
        <end position="892"/>
    </location>
</feature>
<dbReference type="CDD" id="cd11304">
    <property type="entry name" value="Cadherin_repeat"/>
    <property type="match status" value="1"/>
</dbReference>
<dbReference type="Gene3D" id="2.60.120.380">
    <property type="match status" value="2"/>
</dbReference>
<feature type="domain" description="Fibronectin type-III" evidence="3">
    <location>
        <begin position="454"/>
        <end position="547"/>
    </location>
</feature>
<feature type="domain" description="PA14" evidence="4">
    <location>
        <begin position="637"/>
        <end position="782"/>
    </location>
</feature>
<dbReference type="InterPro" id="IPR013783">
    <property type="entry name" value="Ig-like_fold"/>
</dbReference>
<reference evidence="5 6" key="1">
    <citation type="submission" date="2020-04" db="EMBL/GenBank/DDBJ databases">
        <title>Chitinophaga sp. G-6-1-13 sp. nov., isolated from soil.</title>
        <authorList>
            <person name="Dahal R.H."/>
            <person name="Chaudhary D.K."/>
        </authorList>
    </citation>
    <scope>NUCLEOTIDE SEQUENCE [LARGE SCALE GENOMIC DNA]</scope>
    <source>
        <strain evidence="5 6">G-6-1-13</strain>
    </source>
</reference>
<dbReference type="CDD" id="cd00063">
    <property type="entry name" value="FN3"/>
    <property type="match status" value="6"/>
</dbReference>
<evidence type="ECO:0000256" key="1">
    <source>
        <dbReference type="ARBA" id="ARBA00022737"/>
    </source>
</evidence>
<proteinExistence type="predicted"/>
<evidence type="ECO:0000313" key="6">
    <source>
        <dbReference type="Proteomes" id="UP000583266"/>
    </source>
</evidence>
<dbReference type="Gene3D" id="2.60.40.10">
    <property type="entry name" value="Immunoglobulins"/>
    <property type="match status" value="9"/>
</dbReference>
<gene>
    <name evidence="5" type="ORF">HHL17_17845</name>
</gene>
<name>A0A848GNW7_9BACT</name>
<dbReference type="SMART" id="SM00758">
    <property type="entry name" value="PA14"/>
    <property type="match status" value="2"/>
</dbReference>
<dbReference type="InterPro" id="IPR037524">
    <property type="entry name" value="PA14/GLEYA"/>
</dbReference>
<dbReference type="InterPro" id="IPR011658">
    <property type="entry name" value="PA14_dom"/>
</dbReference>
<dbReference type="InterPro" id="IPR003961">
    <property type="entry name" value="FN3_dom"/>
</dbReference>
<dbReference type="InterPro" id="IPR029058">
    <property type="entry name" value="AB_hydrolase_fold"/>
</dbReference>
<accession>A0A848GNW7</accession>
<feature type="domain" description="Fibronectin type-III" evidence="3">
    <location>
        <begin position="553"/>
        <end position="640"/>
    </location>
</feature>
<feature type="domain" description="Fibronectin type-III" evidence="3">
    <location>
        <begin position="1507"/>
        <end position="1601"/>
    </location>
</feature>
<dbReference type="InterPro" id="IPR036116">
    <property type="entry name" value="FN3_sf"/>
</dbReference>
<dbReference type="GO" id="GO:0016020">
    <property type="term" value="C:membrane"/>
    <property type="evidence" value="ECO:0007669"/>
    <property type="project" value="InterPro"/>
</dbReference>
<dbReference type="EMBL" id="JABBGC010000002">
    <property type="protein sequence ID" value="NML39069.1"/>
    <property type="molecule type" value="Genomic_DNA"/>
</dbReference>
<dbReference type="Pfam" id="PF07691">
    <property type="entry name" value="PA14"/>
    <property type="match status" value="2"/>
</dbReference>
<keyword evidence="2" id="KW-0732">Signal</keyword>
<dbReference type="PROSITE" id="PS50853">
    <property type="entry name" value="FN3"/>
    <property type="match status" value="6"/>
</dbReference>
<comment type="caution">
    <text evidence="5">The sequence shown here is derived from an EMBL/GenBank/DDBJ whole genome shotgun (WGS) entry which is preliminary data.</text>
</comment>
<feature type="domain" description="Fibronectin type-III" evidence="3">
    <location>
        <begin position="1875"/>
        <end position="1964"/>
    </location>
</feature>
<dbReference type="InterPro" id="IPR015919">
    <property type="entry name" value="Cadherin-like_sf"/>
</dbReference>
<dbReference type="SUPFAM" id="SSF56988">
    <property type="entry name" value="Anthrax protective antigen"/>
    <property type="match status" value="1"/>
</dbReference>
<dbReference type="Pfam" id="PF17963">
    <property type="entry name" value="Big_9"/>
    <property type="match status" value="2"/>
</dbReference>
<evidence type="ECO:0000259" key="3">
    <source>
        <dbReference type="PROSITE" id="PS50853"/>
    </source>
</evidence>
<dbReference type="Proteomes" id="UP000583266">
    <property type="component" value="Unassembled WGS sequence"/>
</dbReference>
<dbReference type="SUPFAM" id="SSF53474">
    <property type="entry name" value="alpha/beta-Hydrolases"/>
    <property type="match status" value="1"/>
</dbReference>
<feature type="signal peptide" evidence="2">
    <location>
        <begin position="1"/>
        <end position="21"/>
    </location>
</feature>
<dbReference type="PROSITE" id="PS51820">
    <property type="entry name" value="PA14"/>
    <property type="match status" value="2"/>
</dbReference>
<dbReference type="SUPFAM" id="SSF49313">
    <property type="entry name" value="Cadherin-like"/>
    <property type="match status" value="3"/>
</dbReference>
<sequence>MRKFYLMCLALFLLWGSSAVAQVFDPGDAIENYDPNNPKPTPAWGTIAKWVRTVRNEVNFTNKSSYKCYYLNGMPFRLKFPKTYQQGVADGKTYPIMIFLHGRGESGGIYDNEYSLYHGGGKFCAAVDNGKFDGFILVPQSTTGFFGNPHYDFIKQILDTLIQSNKLDENRIFVNGLSAGGTETWEFMFRFPKTVAGFLPISGCSIAYKDQVDVFKYIPMWIFQGGLDNNPHPNTTEQVMNAALAAGANVKEKLYPDAGHGVWNYAWDEADFWPFLNRQFKSNPWTLFGHNEFCPGETVNATLGLTAGFDGYEWRKDGNVIAGANSNELQVTEFGTYDARIKRGDTWSEWSRTPVVVKQKAATQTPPITVPPLMSKVIPAPDGKNYVTLSLPDGYTSYLWQKVGDTTTLGTAKTLNAATAGQYHAKVTEQYGCSSEFSAPFTVIPANGANSPAPATGATATAISKTGITLDWADNPNPAYNETGYEIYRSAVAGGPYTLVYITATDATTWTDAGLTPNSKYFYVIRAVNDNGAAALSNEATAQTQVDSNPPTPPGNLTVTGTTYSSVSLDWTPSTDDVGVYKYDIYINGVKSYTVDADETDFTAYNLNKDTLYTFVVKARDIAGNSSARSNQVSAAAKANGLNYRYYLGSWSALPDFNTLSPLTIGTSAIPDLSVRTQDVNYGFVWEGYIRIPVTGNYTFVTNSDDGSKLWIDTKYNAGATPLVNNDGLHAPQDREGTVYLTAGMHQIAMAYFQAGGGQSMTVSWKNTASGVTSQQQIPAEYFTDNSSSSSTGAVPKAPGNIKATTLSYSKINVTWADSSNNETGFEVYRASSSAGPYNIVATVAANQTAYVDSNLVAQTTYYYRVKAINKSGDSGFSGTESGGFVYGLYPIPSSTTTMPNFAALTPTRTGTVQNVTLDVRTQETNYALKFSGYININTAGTYTFYTASDDGSKLYIGDFKESNLVVNNNYVQGTTERSGTKTLAVGRYPIHVTFFQLGGGQELTIRYQGPGGLTKRVIPDSAFINVNARATTLAMPPAPLAPTNLALTPLSANKIQLAWKDNANNETKFEVYKSINDSTHFKLLTTLPANDTAQTVVYADTALFANVKYYYKVRAVNEGGNSGYSNTAGVSTLNTPPVLTQLVDRSLRYDAQLVLNITATDPDGEAVTLTAANIPAFGTFNVNGNGSATLTFTPSVATQGTYPNITVTATDQHSGVTSTTFTLTVNDNYSPVISSVSNVSMDENTTKAVSLTVTDGNAGDTSIWSVQGLPRFATLVPNGATAQLNLNPTYIDAGTYNVTVQVSDGRGGIDNKTFVITVNDIDPNRMIYVNFTDGSYPAAAPWNNTNKQPVQNDLFPNLKDQTGAATTVGIKIVSAWQALSNGSNYYGTNTGNNSGVYPDNVMRTAYWTNTTKQTLKLYGLNPTSRYSFTFFGARADVTDNRMTNYTIGTRTVSLQTAKNTQNTVSINDVSPDANNEITIDLQNGTGSVYGYLNAMVVTISYDDGNPPAAPANLAATTTPGGVKLTWKDVAFNETGYEVYRAGTTAGPFTLLNPAPVNVNAVSFTDTSSKANQQYYYAVRAINSHGASAYTDTIGIKTGNNNPKLDSIVSVVMKNNESVTLNLHGTDDAGDILTLKATNLPSFARLTDNGDGTGTISITPAAGNVGRYNNITVTINDNNGGSATRTFSIYVRDKNITSLYVNFNQTPSADAPWNNFNSYPSLNAAINNLKDDAGTVTGVKIQLLDAFSGTNALGATTGNNSGVYPDNVIATNYYTSESTARRVRLSNLPANYRYNLIFFGSRQGNDNKNTNYTSGAVTVTLNAANNNSNTVQINGIAPDTSGNIDFTVQQATGAAYGYITSVVVQYYLDNGNPMNPGNAVATAKSKTSIQLKWMDNSTNETGFEIWRSRDNSTFSLLTTVGSNVSTYADNGLTMDSRYYYKVRAKKDTSYSDFSNVTSAATFRSAVYINMNVFNPAGSPWNNTNSAPAQGLEFPNLTDDNGDNTGMTMIIDKAFSGDNPFGMNTGNNSGIYPDNVISSTYWIDIGQAGQLKIKGLNLAKRYNFVFFASRDGSGDRTSNYTINGTTVSLNAAYNTNQTVQINDVAPDQNGEVLISVTAGGTSIYGYIGALVIQSYTPEFSSLDNSLLMANKGGHAVVPTKTDAATTVTVASVYPNPFVNQVALELTNAGKPSKNLLISVTDINGRILYNRVLGAMASGTQRITLDLGAAQIPAGPCLLRVMDGDKLIKTIKLIKNN</sequence>
<dbReference type="RefSeq" id="WP_169226185.1">
    <property type="nucleotide sequence ID" value="NZ_JABBGC010000002.1"/>
</dbReference>